<name>A0ACB9U400_9CETA</name>
<dbReference type="Proteomes" id="UP001057279">
    <property type="component" value="Linkage Group LG24"/>
</dbReference>
<reference evidence="1" key="1">
    <citation type="submission" date="2022-03" db="EMBL/GenBank/DDBJ databases">
        <title>Genomic analyses of argali, domestic sheep and their hybrids provide insights into chromosomal evolution, heterosis and genetic basis of agronomic traits.</title>
        <authorList>
            <person name="Li M."/>
        </authorList>
    </citation>
    <scope>NUCLEOTIDE SEQUENCE</scope>
    <source>
        <strain evidence="1">F1 hybrid</strain>
    </source>
</reference>
<keyword evidence="2" id="KW-1185">Reference proteome</keyword>
<accession>A0ACB9U400</accession>
<proteinExistence type="predicted"/>
<protein>
    <submittedName>
        <fullName evidence="1">Uncharacterized protein</fullName>
    </submittedName>
</protein>
<gene>
    <name evidence="1" type="ORF">MJG53_018467</name>
</gene>
<comment type="caution">
    <text evidence="1">The sequence shown here is derived from an EMBL/GenBank/DDBJ whole genome shotgun (WGS) entry which is preliminary data.</text>
</comment>
<organism evidence="1 2">
    <name type="scientific">Ovis ammon polii x Ovis aries</name>
    <dbReference type="NCBI Taxonomy" id="2918886"/>
    <lineage>
        <taxon>Eukaryota</taxon>
        <taxon>Metazoa</taxon>
        <taxon>Chordata</taxon>
        <taxon>Craniata</taxon>
        <taxon>Vertebrata</taxon>
        <taxon>Euteleostomi</taxon>
        <taxon>Mammalia</taxon>
        <taxon>Eutheria</taxon>
        <taxon>Laurasiatheria</taxon>
        <taxon>Artiodactyla</taxon>
        <taxon>Ruminantia</taxon>
        <taxon>Pecora</taxon>
        <taxon>Bovidae</taxon>
        <taxon>Caprinae</taxon>
        <taxon>Ovis</taxon>
    </lineage>
</organism>
<dbReference type="EMBL" id="CM043049">
    <property type="protein sequence ID" value="KAI4557714.1"/>
    <property type="molecule type" value="Genomic_DNA"/>
</dbReference>
<sequence length="370" mass="38938">MASQVGTGQHRTRAWVCGRSSGALGSLRAVGGPPGPVSSGIAVSLLRVGPQRARAPTDSSKCPSLFPPGSEVPGRVTNAEGRPVFPQLLTARASFTPSPHPRMRRAFWLAVCGDPALGSASSDLCREPGCRKCRRSPGVQAPVRFYPDISSTPGTAPQGTAAQRRRRRKRGSAGRKGPTASCLGFPFGAPGMQKAPEARSAHEQQGPDRALEPNDARLLLYTLSLRSPETLTLLGVGQTADGPPRALTLPAPPPSWKPGPLELMASPTTCKSFDSKVHPEGALKAQSAPKSLQTGQPLVQTIRDLRESPEPRSCPSCSHSGMKGVQKPQAPARYHTRGRGGGRLPNGQAVFVSAGKAAAWQHLLGSHLFL</sequence>
<evidence type="ECO:0000313" key="2">
    <source>
        <dbReference type="Proteomes" id="UP001057279"/>
    </source>
</evidence>
<evidence type="ECO:0000313" key="1">
    <source>
        <dbReference type="EMBL" id="KAI4557714.1"/>
    </source>
</evidence>